<dbReference type="CDD" id="cd07338">
    <property type="entry name" value="M48B_HtpX_like"/>
    <property type="match status" value="1"/>
</dbReference>
<evidence type="ECO:0000256" key="9">
    <source>
        <dbReference type="ARBA" id="ARBA00023049"/>
    </source>
</evidence>
<keyword evidence="6" id="KW-0378">Hydrolase</keyword>
<feature type="transmembrane region" description="Helical" evidence="11">
    <location>
        <begin position="373"/>
        <end position="394"/>
    </location>
</feature>
<feature type="transmembrane region" description="Helical" evidence="11">
    <location>
        <begin position="342"/>
        <end position="361"/>
    </location>
</feature>
<evidence type="ECO:0000256" key="8">
    <source>
        <dbReference type="ARBA" id="ARBA00022989"/>
    </source>
</evidence>
<evidence type="ECO:0000313" key="14">
    <source>
        <dbReference type="Proteomes" id="UP001596391"/>
    </source>
</evidence>
<protein>
    <submittedName>
        <fullName evidence="13">Zinc metalloprotease HtpX</fullName>
    </submittedName>
</protein>
<evidence type="ECO:0000259" key="12">
    <source>
        <dbReference type="Pfam" id="PF01435"/>
    </source>
</evidence>
<dbReference type="GO" id="GO:0008237">
    <property type="term" value="F:metallopeptidase activity"/>
    <property type="evidence" value="ECO:0007669"/>
    <property type="project" value="UniProtKB-KW"/>
</dbReference>
<sequence>MSFLSRSLLILVALYGFVFVLGDVFLLHQHAPVWSGLVFVLVLAGVQYAISPWLIERFYNIGWYEGDIPQEYVEFVREVCAAQNMPMPNLGIIESETPNAFAFGRLQKDARVVVTRGLLNILSPEEVKAVLAHELGHIAHYDFAAMTLAAVAPMLLYQIYLWTDRMNNQGRIVSYCAYVAYWIGQFMVLLLNRTREYGADAFSAEITGDAPALSSALVKIAYGMVKYRGELRRLEKEGDSSEKKQSKRLLQAGQALGIMGIASVSDQSALALGYEDPAATARVMKWDLVNPWARFYELGSTHPLTALRLRALNRIAEKNNQPVQYPLPATNGMRWIGFPIEFAIWSAPLVLGFLLVSYFWVARSLEKMGLNLPVHLVGWMLISMGITWAIKIMYRYRGNFTPAKVETLLEDLDVSQMRSRAVVLEGEVIGHGNPGAFWSPDLVLRDDTGMMFLLYRSSIPFGRFVFALSKADSFIGERVRVEGWYRRGLMPYFEMSKIQGDVIESLHGRGPVTLFGTDGVQAPVKRTPLMARSYARWIQLGAAAVATVVGITFLQF</sequence>
<accession>A0ABW1Z9C7</accession>
<dbReference type="InterPro" id="IPR001915">
    <property type="entry name" value="Peptidase_M48"/>
</dbReference>
<evidence type="ECO:0000256" key="1">
    <source>
        <dbReference type="ARBA" id="ARBA00001947"/>
    </source>
</evidence>
<name>A0ABW1Z9C7_9BACT</name>
<evidence type="ECO:0000256" key="7">
    <source>
        <dbReference type="ARBA" id="ARBA00022833"/>
    </source>
</evidence>
<feature type="transmembrane region" description="Helical" evidence="11">
    <location>
        <begin position="534"/>
        <end position="554"/>
    </location>
</feature>
<comment type="caution">
    <text evidence="13">The sequence shown here is derived from an EMBL/GenBank/DDBJ whole genome shotgun (WGS) entry which is preliminary data.</text>
</comment>
<keyword evidence="14" id="KW-1185">Reference proteome</keyword>
<feature type="transmembrane region" description="Helical" evidence="11">
    <location>
        <begin position="7"/>
        <end position="27"/>
    </location>
</feature>
<evidence type="ECO:0000256" key="11">
    <source>
        <dbReference type="SAM" id="Phobius"/>
    </source>
</evidence>
<evidence type="ECO:0000256" key="5">
    <source>
        <dbReference type="ARBA" id="ARBA00022723"/>
    </source>
</evidence>
<feature type="transmembrane region" description="Helical" evidence="11">
    <location>
        <begin position="33"/>
        <end position="55"/>
    </location>
</feature>
<dbReference type="RefSeq" id="WP_263369709.1">
    <property type="nucleotide sequence ID" value="NZ_JAGSYD010000001.1"/>
</dbReference>
<dbReference type="Pfam" id="PF01435">
    <property type="entry name" value="Peptidase_M48"/>
    <property type="match status" value="1"/>
</dbReference>
<organism evidence="13 14">
    <name type="scientific">Granulicella cerasi</name>
    <dbReference type="NCBI Taxonomy" id="741063"/>
    <lineage>
        <taxon>Bacteria</taxon>
        <taxon>Pseudomonadati</taxon>
        <taxon>Acidobacteriota</taxon>
        <taxon>Terriglobia</taxon>
        <taxon>Terriglobales</taxon>
        <taxon>Acidobacteriaceae</taxon>
        <taxon>Granulicella</taxon>
    </lineage>
</organism>
<keyword evidence="2" id="KW-1003">Cell membrane</keyword>
<keyword evidence="9 13" id="KW-0482">Metalloprotease</keyword>
<feature type="transmembrane region" description="Helical" evidence="11">
    <location>
        <begin position="172"/>
        <end position="191"/>
    </location>
</feature>
<reference evidence="14" key="1">
    <citation type="journal article" date="2019" name="Int. J. Syst. Evol. Microbiol.">
        <title>The Global Catalogue of Microorganisms (GCM) 10K type strain sequencing project: providing services to taxonomists for standard genome sequencing and annotation.</title>
        <authorList>
            <consortium name="The Broad Institute Genomics Platform"/>
            <consortium name="The Broad Institute Genome Sequencing Center for Infectious Disease"/>
            <person name="Wu L."/>
            <person name="Ma J."/>
        </authorList>
    </citation>
    <scope>NUCLEOTIDE SEQUENCE [LARGE SCALE GENOMIC DNA]</scope>
    <source>
        <strain evidence="14">CGMCC 1.16026</strain>
    </source>
</reference>
<dbReference type="Proteomes" id="UP001596391">
    <property type="component" value="Unassembled WGS sequence"/>
</dbReference>
<proteinExistence type="predicted"/>
<dbReference type="InterPro" id="IPR050083">
    <property type="entry name" value="HtpX_protease"/>
</dbReference>
<keyword evidence="10 11" id="KW-0472">Membrane</keyword>
<dbReference type="PANTHER" id="PTHR43221:SF2">
    <property type="entry name" value="PROTEASE HTPX HOMOLOG"/>
    <property type="match status" value="1"/>
</dbReference>
<keyword evidence="4 11" id="KW-0812">Transmembrane</keyword>
<keyword evidence="7" id="KW-0862">Zinc</keyword>
<evidence type="ECO:0000313" key="13">
    <source>
        <dbReference type="EMBL" id="MFC6646007.1"/>
    </source>
</evidence>
<evidence type="ECO:0000256" key="10">
    <source>
        <dbReference type="ARBA" id="ARBA00023136"/>
    </source>
</evidence>
<dbReference type="Gene3D" id="3.30.2010.10">
    <property type="entry name" value="Metalloproteases ('zincins'), catalytic domain"/>
    <property type="match status" value="1"/>
</dbReference>
<dbReference type="EMBL" id="JBHSWI010000001">
    <property type="protein sequence ID" value="MFC6646007.1"/>
    <property type="molecule type" value="Genomic_DNA"/>
</dbReference>
<evidence type="ECO:0000256" key="4">
    <source>
        <dbReference type="ARBA" id="ARBA00022692"/>
    </source>
</evidence>
<feature type="transmembrane region" description="Helical" evidence="11">
    <location>
        <begin position="143"/>
        <end position="160"/>
    </location>
</feature>
<gene>
    <name evidence="13" type="ORF">ACFQBQ_10525</name>
</gene>
<evidence type="ECO:0000256" key="3">
    <source>
        <dbReference type="ARBA" id="ARBA00022670"/>
    </source>
</evidence>
<evidence type="ECO:0000256" key="2">
    <source>
        <dbReference type="ARBA" id="ARBA00022475"/>
    </source>
</evidence>
<evidence type="ECO:0000256" key="6">
    <source>
        <dbReference type="ARBA" id="ARBA00022801"/>
    </source>
</evidence>
<keyword evidence="5" id="KW-0479">Metal-binding</keyword>
<dbReference type="PANTHER" id="PTHR43221">
    <property type="entry name" value="PROTEASE HTPX"/>
    <property type="match status" value="1"/>
</dbReference>
<comment type="cofactor">
    <cofactor evidence="1">
        <name>Zn(2+)</name>
        <dbReference type="ChEBI" id="CHEBI:29105"/>
    </cofactor>
</comment>
<feature type="domain" description="Peptidase M48" evidence="12">
    <location>
        <begin position="75"/>
        <end position="315"/>
    </location>
</feature>
<keyword evidence="8 11" id="KW-1133">Transmembrane helix</keyword>
<keyword evidence="3" id="KW-0645">Protease</keyword>